<feature type="domain" description="DUF6594" evidence="2">
    <location>
        <begin position="195"/>
        <end position="229"/>
    </location>
</feature>
<protein>
    <recommendedName>
        <fullName evidence="2">DUF6594 domain-containing protein</fullName>
    </recommendedName>
</protein>
<dbReference type="InterPro" id="IPR046529">
    <property type="entry name" value="DUF6594"/>
</dbReference>
<dbReference type="Proteomes" id="UP001595075">
    <property type="component" value="Unassembled WGS sequence"/>
</dbReference>
<dbReference type="PANTHER" id="PTHR34502">
    <property type="entry name" value="DUF6594 DOMAIN-CONTAINING PROTEIN-RELATED"/>
    <property type="match status" value="1"/>
</dbReference>
<evidence type="ECO:0000256" key="1">
    <source>
        <dbReference type="SAM" id="Phobius"/>
    </source>
</evidence>
<keyword evidence="1" id="KW-1133">Transmembrane helix</keyword>
<evidence type="ECO:0000313" key="4">
    <source>
        <dbReference type="Proteomes" id="UP001595075"/>
    </source>
</evidence>
<name>A0ABR4C2P8_9HELO</name>
<dbReference type="Pfam" id="PF20237">
    <property type="entry name" value="DUF6594"/>
    <property type="match status" value="2"/>
</dbReference>
<evidence type="ECO:0000259" key="2">
    <source>
        <dbReference type="Pfam" id="PF20237"/>
    </source>
</evidence>
<gene>
    <name evidence="3" type="ORF">VTL71DRAFT_4684</name>
</gene>
<reference evidence="3 4" key="1">
    <citation type="journal article" date="2024" name="Commun. Biol.">
        <title>Comparative genomic analysis of thermophilic fungi reveals convergent evolutionary adaptations and gene losses.</title>
        <authorList>
            <person name="Steindorff A.S."/>
            <person name="Aguilar-Pontes M.V."/>
            <person name="Robinson A.J."/>
            <person name="Andreopoulos B."/>
            <person name="LaButti K."/>
            <person name="Kuo A."/>
            <person name="Mondo S."/>
            <person name="Riley R."/>
            <person name="Otillar R."/>
            <person name="Haridas S."/>
            <person name="Lipzen A."/>
            <person name="Grimwood J."/>
            <person name="Schmutz J."/>
            <person name="Clum A."/>
            <person name="Reid I.D."/>
            <person name="Moisan M.C."/>
            <person name="Butler G."/>
            <person name="Nguyen T.T.M."/>
            <person name="Dewar K."/>
            <person name="Conant G."/>
            <person name="Drula E."/>
            <person name="Henrissat B."/>
            <person name="Hansel C."/>
            <person name="Singer S."/>
            <person name="Hutchinson M.I."/>
            <person name="de Vries R.P."/>
            <person name="Natvig D.O."/>
            <person name="Powell A.J."/>
            <person name="Tsang A."/>
            <person name="Grigoriev I.V."/>
        </authorList>
    </citation>
    <scope>NUCLEOTIDE SEQUENCE [LARGE SCALE GENOMIC DNA]</scope>
    <source>
        <strain evidence="3 4">CBS 494.80</strain>
    </source>
</reference>
<feature type="transmembrane region" description="Helical" evidence="1">
    <location>
        <begin position="190"/>
        <end position="213"/>
    </location>
</feature>
<organism evidence="3 4">
    <name type="scientific">Oculimacula yallundae</name>
    <dbReference type="NCBI Taxonomy" id="86028"/>
    <lineage>
        <taxon>Eukaryota</taxon>
        <taxon>Fungi</taxon>
        <taxon>Dikarya</taxon>
        <taxon>Ascomycota</taxon>
        <taxon>Pezizomycotina</taxon>
        <taxon>Leotiomycetes</taxon>
        <taxon>Helotiales</taxon>
        <taxon>Ploettnerulaceae</taxon>
        <taxon>Oculimacula</taxon>
    </lineage>
</organism>
<accession>A0ABR4C2P8</accession>
<proteinExistence type="predicted"/>
<dbReference type="PANTHER" id="PTHR34502:SF3">
    <property type="entry name" value="DUF6594 DOMAIN-CONTAINING PROTEIN"/>
    <property type="match status" value="1"/>
</dbReference>
<keyword evidence="1" id="KW-0472">Membrane</keyword>
<sequence>MQSPNSPISDVEKCCPPEAEDFPTINDGPQMGSTSFIRPLAMFQKVLSWLTWDSAKSENGLRTTQVRVLEGKHTGYRSLGTFLDSDENFMVYRRFGYLHSRTLLRKQDELRKLESELDDYDDYDTNNNEKPCRVLMSRDSDEAADKKEPSNARTRTRILDDIEKKLEIYENILFQVFLLHRIAVERNRDISYMLSIGILLVFTLTFSAILSLFTQAKRHEIFGAAAAYVSRLPDRIAVADDVSYCAVLVVFISNVPGAT</sequence>
<comment type="caution">
    <text evidence="3">The sequence shown here is derived from an EMBL/GenBank/DDBJ whole genome shotgun (WGS) entry which is preliminary data.</text>
</comment>
<dbReference type="EMBL" id="JAZHXI010000014">
    <property type="protein sequence ID" value="KAL2064190.1"/>
    <property type="molecule type" value="Genomic_DNA"/>
</dbReference>
<keyword evidence="4" id="KW-1185">Reference proteome</keyword>
<evidence type="ECO:0000313" key="3">
    <source>
        <dbReference type="EMBL" id="KAL2064190.1"/>
    </source>
</evidence>
<keyword evidence="1" id="KW-0812">Transmembrane</keyword>
<feature type="domain" description="DUF6594" evidence="2">
    <location>
        <begin position="76"/>
        <end position="190"/>
    </location>
</feature>